<dbReference type="InterPro" id="IPR023393">
    <property type="entry name" value="START-like_dom_sf"/>
</dbReference>
<protein>
    <recommendedName>
        <fullName evidence="4">Coenzyme Q-binding protein COQ10 START domain-containing protein</fullName>
    </recommendedName>
</protein>
<sequence length="250" mass="26961">MSDEPSSHAVTGPPIPTITYGSGGSFSVSCSSRIAATPKECLDVVTAASEYPAWNRFCRKCTIDAQPPAAAAAAATAARNSDDGPCPDTFLRLGTQFTFDVHLDPEGPDGKPGRPTALEVSVLEPIDEEEDPGDGSGGRRRRRGWRIAWKQRHGLLMPAAMLRSERVQEFVEVAGDGDGRPPGTQYYCWETFYGPLAPVVRLIVGRQVERGFDAWLRGLKARVEMTGQGQGQGQGQGRGGCLKEGKRTDR</sequence>
<feature type="region of interest" description="Disordered" evidence="1">
    <location>
        <begin position="226"/>
        <end position="250"/>
    </location>
</feature>
<dbReference type="SUPFAM" id="SSF55961">
    <property type="entry name" value="Bet v1-like"/>
    <property type="match status" value="1"/>
</dbReference>
<gene>
    <name evidence="2" type="ORF">MYCTH_77895</name>
</gene>
<feature type="compositionally biased region" description="Gly residues" evidence="1">
    <location>
        <begin position="228"/>
        <end position="240"/>
    </location>
</feature>
<dbReference type="HOGENOM" id="CLU_069867_0_0_1"/>
<dbReference type="RefSeq" id="XP_003659981.1">
    <property type="nucleotide sequence ID" value="XM_003659933.1"/>
</dbReference>
<dbReference type="VEuPathDB" id="FungiDB:MYCTH_77895"/>
<dbReference type="CDD" id="cd07822">
    <property type="entry name" value="SRPBCC_4"/>
    <property type="match status" value="1"/>
</dbReference>
<dbReference type="AlphaFoldDB" id="G2Q6G4"/>
<dbReference type="Gene3D" id="3.30.530.20">
    <property type="match status" value="1"/>
</dbReference>
<name>G2Q6G4_THET4</name>
<dbReference type="GeneID" id="11509169"/>
<organism evidence="2 3">
    <name type="scientific">Thermothelomyces thermophilus (strain ATCC 42464 / BCRC 31852 / DSM 1799)</name>
    <name type="common">Sporotrichum thermophile</name>
    <dbReference type="NCBI Taxonomy" id="573729"/>
    <lineage>
        <taxon>Eukaryota</taxon>
        <taxon>Fungi</taxon>
        <taxon>Dikarya</taxon>
        <taxon>Ascomycota</taxon>
        <taxon>Pezizomycotina</taxon>
        <taxon>Sordariomycetes</taxon>
        <taxon>Sordariomycetidae</taxon>
        <taxon>Sordariales</taxon>
        <taxon>Chaetomiaceae</taxon>
        <taxon>Thermothelomyces</taxon>
    </lineage>
</organism>
<dbReference type="EMBL" id="CP003002">
    <property type="protein sequence ID" value="AEO54736.1"/>
    <property type="molecule type" value="Genomic_DNA"/>
</dbReference>
<dbReference type="Proteomes" id="UP000007322">
    <property type="component" value="Chromosome 1"/>
</dbReference>
<dbReference type="eggNOG" id="ENOG502S6PP">
    <property type="taxonomic scope" value="Eukaryota"/>
</dbReference>
<proteinExistence type="predicted"/>
<accession>G2Q6G4</accession>
<evidence type="ECO:0000313" key="3">
    <source>
        <dbReference type="Proteomes" id="UP000007322"/>
    </source>
</evidence>
<dbReference type="InParanoid" id="G2Q6G4"/>
<evidence type="ECO:0000256" key="1">
    <source>
        <dbReference type="SAM" id="MobiDB-lite"/>
    </source>
</evidence>
<keyword evidence="3" id="KW-1185">Reference proteome</keyword>
<evidence type="ECO:0008006" key="4">
    <source>
        <dbReference type="Google" id="ProtNLM"/>
    </source>
</evidence>
<feature type="compositionally biased region" description="Basic and acidic residues" evidence="1">
    <location>
        <begin position="241"/>
        <end position="250"/>
    </location>
</feature>
<dbReference type="OMA" id="VYVVRWM"/>
<dbReference type="OrthoDB" id="509124at2759"/>
<evidence type="ECO:0000313" key="2">
    <source>
        <dbReference type="EMBL" id="AEO54736.1"/>
    </source>
</evidence>
<reference evidence="2 3" key="1">
    <citation type="journal article" date="2011" name="Nat. Biotechnol.">
        <title>Comparative genomic analysis of the thermophilic biomass-degrading fungi Myceliophthora thermophila and Thielavia terrestris.</title>
        <authorList>
            <person name="Berka R.M."/>
            <person name="Grigoriev I.V."/>
            <person name="Otillar R."/>
            <person name="Salamov A."/>
            <person name="Grimwood J."/>
            <person name="Reid I."/>
            <person name="Ishmael N."/>
            <person name="John T."/>
            <person name="Darmond C."/>
            <person name="Moisan M.-C."/>
            <person name="Henrissat B."/>
            <person name="Coutinho P.M."/>
            <person name="Lombard V."/>
            <person name="Natvig D.O."/>
            <person name="Lindquist E."/>
            <person name="Schmutz J."/>
            <person name="Lucas S."/>
            <person name="Harris P."/>
            <person name="Powlowski J."/>
            <person name="Bellemare A."/>
            <person name="Taylor D."/>
            <person name="Butler G."/>
            <person name="de Vries R.P."/>
            <person name="Allijn I.E."/>
            <person name="van den Brink J."/>
            <person name="Ushinsky S."/>
            <person name="Storms R."/>
            <person name="Powell A.J."/>
            <person name="Paulsen I.T."/>
            <person name="Elbourne L.D.H."/>
            <person name="Baker S.E."/>
            <person name="Magnuson J."/>
            <person name="LaBoissiere S."/>
            <person name="Clutterbuck A.J."/>
            <person name="Martinez D."/>
            <person name="Wogulis M."/>
            <person name="de Leon A.L."/>
            <person name="Rey M.W."/>
            <person name="Tsang A."/>
        </authorList>
    </citation>
    <scope>NUCLEOTIDE SEQUENCE [LARGE SCALE GENOMIC DNA]</scope>
    <source>
        <strain evidence="3">ATCC 42464 / BCRC 31852 / DSM 1799</strain>
    </source>
</reference>
<dbReference type="KEGG" id="mtm:MYCTH_77895"/>